<dbReference type="SUPFAM" id="SSF50985">
    <property type="entry name" value="RCC1/BLIP-II"/>
    <property type="match status" value="2"/>
</dbReference>
<organism evidence="2 3">
    <name type="scientific">Pandoraea vervacti</name>
    <dbReference type="NCBI Taxonomy" id="656178"/>
    <lineage>
        <taxon>Bacteria</taxon>
        <taxon>Pseudomonadati</taxon>
        <taxon>Pseudomonadota</taxon>
        <taxon>Betaproteobacteria</taxon>
        <taxon>Burkholderiales</taxon>
        <taxon>Burkholderiaceae</taxon>
        <taxon>Pandoraea</taxon>
    </lineage>
</organism>
<reference evidence="3" key="1">
    <citation type="submission" date="2015-02" db="EMBL/GenBank/DDBJ databases">
        <title>Complete Genome Sequencing of Pandoraea vervacti NS15 sp. nov.</title>
        <authorList>
            <person name="Chan K.-G."/>
        </authorList>
    </citation>
    <scope>NUCLEOTIDE SEQUENCE [LARGE SCALE GENOMIC DNA]</scope>
    <source>
        <strain evidence="3">NS15</strain>
    </source>
</reference>
<name>A0ABN4FRJ4_9BURK</name>
<evidence type="ECO:0000256" key="1">
    <source>
        <dbReference type="SAM" id="MobiDB-lite"/>
    </source>
</evidence>
<evidence type="ECO:0000313" key="2">
    <source>
        <dbReference type="EMBL" id="AJP58285.1"/>
    </source>
</evidence>
<accession>A0ABN4FRJ4</accession>
<sequence>MDTKSKAPTRTTPRSASPQASPYVAPTIEGVVDGKLDPAQVPNGPKYTIPEWDGMAVGDRLEWFWLGQSVGGQDAGDFNIETVGDVEVTVSRGVLEINANGGDTVTAIYAVTPQGGTREESETTLVEVKPLNDGDTLPPPWVKEAPDGVIDPDDINVDITVCVDPYEGMAEGHTVWIYFGEGTEAEESDDFYISQNYVDTVTEMYVPKAKVEFFKDSTVTVYYKVEKIKGSGVFDVSDELTLIVGEPETEPRWPAPYVEEADGDYLPEEAYQRGIRTVIPLHADMQANDIVDMYWGEPGDDGYYPDRVVISVPENIRLRMTKDRVDPWLGRIAPVRYTVTRGSTVIRSEVLKLGVGIEPQKMPAPTMAQVNEAGELNLGALTKYADVTVPVYEGMSSGDRVWIDWGPGSGNEDDGLTLANHVSDETEGKPIDDAFEVVALRPFVGQTVPVTYRVEGKLVNDTSDALWVTVVDAGLELAPPRIPAVVDGKLDPRQVAGGAKVVVPFDAEHMELGNTIRLTWRSTNADADFTQEKPVGGGAKDIEFTVPFDIVDAGLDSTVTVTYDLIVNDDVVASGAAVPFVIEQSELPAVVMTDANEGNLNPDDVPADGATVRIDETALFALDDIVIVYWKGVTDHQVPDYTIKAEDVGGAIELRIPKATVEQSNGTVVEVKYSILRKASGLTEDSPRATYEVGRELAQGDLIVLGARNSTGDMRNSGGSKYMRAVSADKREDIIAEWRYDGDTASKSGASFLDSEPWRLLHVRTETASTSILPAHVAGSGIDANTATGTAAFGALFSTGAPYAWGNDLYGGDIDTAFMGMTAVELSTTHHAIAARLADGRAVMWGNPANGAPVIPYPANVARVVGNLGAFAYVRTDGTLGAWGNAATAGVVEGDALTVNDADRIIANSHAFCCLRKGGEIVAWGTVANGGVIPELIENEIVTDVLGNTQAFCALRPNNTLIAWGLGDNGGELKDDVALARDIAELAAATSCAFAVITTENKVMAWGKPDFGGAVEEAVKIYNDIVEVVANTRVFCARRANGQVVTWGPPKATIDYGHPLPDGVALEQFVQVAASSAAFAGLKRDGTVVVWGDPARGGDASAVAHLLVDIRAIYANSQGFAAIPAKGGIVSWGVAAGGGTPTPAQQDLLNRYVRYEVAGSTVDRTSPQGRALTRYQMRRAALERV</sequence>
<gene>
    <name evidence="2" type="ORF">UC34_17575</name>
</gene>
<dbReference type="Gene3D" id="2.130.10.30">
    <property type="entry name" value="Regulator of chromosome condensation 1/beta-lactamase-inhibitor protein II"/>
    <property type="match status" value="2"/>
</dbReference>
<protein>
    <submittedName>
        <fullName evidence="2">Uncharacterized protein</fullName>
    </submittedName>
</protein>
<dbReference type="RefSeq" id="WP_044456586.1">
    <property type="nucleotide sequence ID" value="NZ_CP010897.2"/>
</dbReference>
<dbReference type="Proteomes" id="UP000035085">
    <property type="component" value="Chromosome"/>
</dbReference>
<dbReference type="EMBL" id="CP010897">
    <property type="protein sequence ID" value="AJP58285.1"/>
    <property type="molecule type" value="Genomic_DNA"/>
</dbReference>
<dbReference type="InterPro" id="IPR009091">
    <property type="entry name" value="RCC1/BLIP-II"/>
</dbReference>
<proteinExistence type="predicted"/>
<keyword evidence="3" id="KW-1185">Reference proteome</keyword>
<feature type="compositionally biased region" description="Polar residues" evidence="1">
    <location>
        <begin position="1"/>
        <end position="20"/>
    </location>
</feature>
<evidence type="ECO:0000313" key="3">
    <source>
        <dbReference type="Proteomes" id="UP000035085"/>
    </source>
</evidence>
<feature type="region of interest" description="Disordered" evidence="1">
    <location>
        <begin position="1"/>
        <end position="25"/>
    </location>
</feature>